<organism evidence="7 8">
    <name type="scientific">Cyclospora cayetanensis</name>
    <dbReference type="NCBI Taxonomy" id="88456"/>
    <lineage>
        <taxon>Eukaryota</taxon>
        <taxon>Sar</taxon>
        <taxon>Alveolata</taxon>
        <taxon>Apicomplexa</taxon>
        <taxon>Conoidasida</taxon>
        <taxon>Coccidia</taxon>
        <taxon>Eucoccidiorida</taxon>
        <taxon>Eimeriorina</taxon>
        <taxon>Eimeriidae</taxon>
        <taxon>Cyclospora</taxon>
    </lineage>
</organism>
<dbReference type="InterPro" id="IPR003029">
    <property type="entry name" value="S1_domain"/>
</dbReference>
<evidence type="ECO:0000313" key="8">
    <source>
        <dbReference type="Proteomes" id="UP000095192"/>
    </source>
</evidence>
<dbReference type="PANTHER" id="PTHR10724:SF7">
    <property type="entry name" value="SMALL RIBOSOMAL SUBUNIT PROTEIN BS1C"/>
    <property type="match status" value="1"/>
</dbReference>
<feature type="coiled-coil region" evidence="4">
    <location>
        <begin position="1058"/>
        <end position="1093"/>
    </location>
</feature>
<keyword evidence="2" id="KW-0689">Ribosomal protein</keyword>
<protein>
    <submittedName>
        <fullName evidence="7">S1 RNA binding domain-containing protein</fullName>
    </submittedName>
</protein>
<dbReference type="InParanoid" id="A0A1D3CTA1"/>
<proteinExistence type="inferred from homology"/>
<accession>A0A1D3CTA1</accession>
<dbReference type="GO" id="GO:0006412">
    <property type="term" value="P:translation"/>
    <property type="evidence" value="ECO:0007669"/>
    <property type="project" value="TreeGrafter"/>
</dbReference>
<dbReference type="PROSITE" id="PS50126">
    <property type="entry name" value="S1"/>
    <property type="match status" value="3"/>
</dbReference>
<dbReference type="PANTHER" id="PTHR10724">
    <property type="entry name" value="30S RIBOSOMAL PROTEIN S1"/>
    <property type="match status" value="1"/>
</dbReference>
<dbReference type="SUPFAM" id="SSF50249">
    <property type="entry name" value="Nucleic acid-binding proteins"/>
    <property type="match status" value="2"/>
</dbReference>
<feature type="region of interest" description="Disordered" evidence="5">
    <location>
        <begin position="390"/>
        <end position="409"/>
    </location>
</feature>
<dbReference type="Pfam" id="PF00575">
    <property type="entry name" value="S1"/>
    <property type="match status" value="1"/>
</dbReference>
<keyword evidence="4" id="KW-0175">Coiled coil</keyword>
<feature type="region of interest" description="Disordered" evidence="5">
    <location>
        <begin position="150"/>
        <end position="174"/>
    </location>
</feature>
<sequence>MQRAFRQLRQAQVSFPSVKHAPSLPPPDADVTLQQQHLHAHLCLQIFALAAPSKERTMGRASPESISPARVQTAAATPRFFFLLFLMQGAFSCCTVHADVFSGQHSDSRLSFFPAAVPRRPTQFSFLPVRICLANSSRWVAQQRRFDPLQASGGLQRAPPSEPPPRGRRQPFQQQPAGMQLQEGLWPLYTAVLQHQQQQQQPPEDDGLLQQFLAPSGKEHYLEALRQAPRSAYLSHLQRPVMPLDLKPWLQEELLNEEKKLAALSQQLQTTLAATASADFPVTVPPAAVSAQQHHELQRFGLIPKWLLGKSLGSLVRPVGLTRARSEVEAFAAAGWSEEFPQLQQLPGESARDAAARRLEAATVRLLGSYDAQESPLEYKQRMQRLLLREQRGAQKREPREPLPPLSGAAATAAAALQLQQEARKAQLPASAVQLLTRYGHQKPSEMRLRGSPGENMEVQRIAAAEAEAQAPEDRPPVSRQIGGAEVDPVQQWIDQFHEQLRTRKAQQEQETLETAVSIARRKLAKLSSCTASSSKTQPNNRSFMRNRRQQREAIKQAIDEAHILHTTERYLDLLHQIEGEATEDGTAVGESPAPAASVAASRTNESFSGREEGKGHPISGSLESREARVENFLQKARAALFQRAAECLGSRAVATGGRIFPGMLVKGRVVRVLQNAAILDVGVGADAWLLAEDVLLPVEEQPRGGLRSLLKEGDSIHCVVSVASRKELRVSLLPLRQLAAWEVLMRAVRTQETLVATKKQAIPGGLVVRVMGIQGFLPASHVCDTSLLQPVPPHQQQLQHPLIVQVLHADVARRRLLVSQRLPVSRSEMLMRKVAPGDLVTGTIVDVHPFGCIVQFGSSRALLHVSEISNISVDPTLFFHVGETVRALVKSYDPITGKILLSTKALESYPGQILKEREKLFAEAEVASVRYKEKEKEFQQLQEAAAQQLMRSLGMDAEQTQGSQQPYTGSDGQDQSSPSTLWWGLNKDSKLLAFLEERLKQTRRDAESEKERPATVDGGDAPDESLLNTRTNGEAAAAEGREAGTVFELPGGGAIRVRTLRNEAQEENAEALEAAAAEAMEIRNALQQAKVIMQGNWQLPKVTEGPLENEEWEFV</sequence>
<name>A0A1D3CTA1_9EIME</name>
<feature type="compositionally biased region" description="Low complexity" evidence="5">
    <location>
        <begin position="592"/>
        <end position="602"/>
    </location>
</feature>
<feature type="compositionally biased region" description="Basic and acidic residues" evidence="5">
    <location>
        <begin position="1003"/>
        <end position="1015"/>
    </location>
</feature>
<dbReference type="GO" id="GO:0003735">
    <property type="term" value="F:structural constituent of ribosome"/>
    <property type="evidence" value="ECO:0007669"/>
    <property type="project" value="TreeGrafter"/>
</dbReference>
<feature type="compositionally biased region" description="Polar residues" evidence="5">
    <location>
        <begin position="959"/>
        <end position="981"/>
    </location>
</feature>
<dbReference type="SMART" id="SM00316">
    <property type="entry name" value="S1"/>
    <property type="match status" value="3"/>
</dbReference>
<reference evidence="7 8" key="1">
    <citation type="journal article" date="2016" name="BMC Genomics">
        <title>Comparative genomics reveals Cyclospora cayetanensis possesses coccidia-like metabolism and invasion components but unique surface antigens.</title>
        <authorList>
            <person name="Liu S."/>
            <person name="Wang L."/>
            <person name="Zheng H."/>
            <person name="Xu Z."/>
            <person name="Roellig D.M."/>
            <person name="Li N."/>
            <person name="Frace M.A."/>
            <person name="Tang K."/>
            <person name="Arrowood M.J."/>
            <person name="Moss D.M."/>
            <person name="Zhang L."/>
            <person name="Feng Y."/>
            <person name="Xiao L."/>
        </authorList>
    </citation>
    <scope>NUCLEOTIDE SEQUENCE [LARGE SCALE GENOMIC DNA]</scope>
    <source>
        <strain evidence="7 8">CHN_HEN01</strain>
    </source>
</reference>
<comment type="similarity">
    <text evidence="1">Belongs to the bacterial ribosomal protein bS1 family.</text>
</comment>
<evidence type="ECO:0000256" key="2">
    <source>
        <dbReference type="ARBA" id="ARBA00022980"/>
    </source>
</evidence>
<dbReference type="GO" id="GO:0003729">
    <property type="term" value="F:mRNA binding"/>
    <property type="evidence" value="ECO:0007669"/>
    <property type="project" value="TreeGrafter"/>
</dbReference>
<dbReference type="GO" id="GO:1990904">
    <property type="term" value="C:ribonucleoprotein complex"/>
    <property type="evidence" value="ECO:0007669"/>
    <property type="project" value="UniProtKB-KW"/>
</dbReference>
<dbReference type="VEuPathDB" id="ToxoDB:LOC34622576"/>
<evidence type="ECO:0000256" key="3">
    <source>
        <dbReference type="ARBA" id="ARBA00023274"/>
    </source>
</evidence>
<dbReference type="Gene3D" id="2.40.50.140">
    <property type="entry name" value="Nucleic acid-binding proteins"/>
    <property type="match status" value="1"/>
</dbReference>
<feature type="domain" description="S1 motif" evidence="6">
    <location>
        <begin position="838"/>
        <end position="905"/>
    </location>
</feature>
<evidence type="ECO:0000256" key="5">
    <source>
        <dbReference type="SAM" id="MobiDB-lite"/>
    </source>
</evidence>
<dbReference type="Proteomes" id="UP000095192">
    <property type="component" value="Unassembled WGS sequence"/>
</dbReference>
<feature type="region of interest" description="Disordered" evidence="5">
    <location>
        <begin position="584"/>
        <end position="621"/>
    </location>
</feature>
<evidence type="ECO:0000256" key="1">
    <source>
        <dbReference type="ARBA" id="ARBA00006767"/>
    </source>
</evidence>
<feature type="domain" description="S1 motif" evidence="6">
    <location>
        <begin position="752"/>
        <end position="822"/>
    </location>
</feature>
<keyword evidence="3" id="KW-0687">Ribonucleoprotein</keyword>
<evidence type="ECO:0000259" key="6">
    <source>
        <dbReference type="PROSITE" id="PS50126"/>
    </source>
</evidence>
<feature type="region of interest" description="Disordered" evidence="5">
    <location>
        <begin position="1003"/>
        <end position="1028"/>
    </location>
</feature>
<keyword evidence="8" id="KW-1185">Reference proteome</keyword>
<dbReference type="InterPro" id="IPR050437">
    <property type="entry name" value="Ribos_protein_bS1-like"/>
</dbReference>
<evidence type="ECO:0000256" key="4">
    <source>
        <dbReference type="SAM" id="Coils"/>
    </source>
</evidence>
<gene>
    <name evidence="7" type="ORF">cyc_06408</name>
</gene>
<evidence type="ECO:0000313" key="7">
    <source>
        <dbReference type="EMBL" id="OEH74427.1"/>
    </source>
</evidence>
<dbReference type="EMBL" id="JROU02002039">
    <property type="protein sequence ID" value="OEH74427.1"/>
    <property type="molecule type" value="Genomic_DNA"/>
</dbReference>
<feature type="domain" description="S1 motif" evidence="6">
    <location>
        <begin position="663"/>
        <end position="737"/>
    </location>
</feature>
<dbReference type="AlphaFoldDB" id="A0A1D3CTA1"/>
<feature type="coiled-coil region" evidence="4">
    <location>
        <begin position="918"/>
        <end position="952"/>
    </location>
</feature>
<comment type="caution">
    <text evidence="7">The sequence shown here is derived from an EMBL/GenBank/DDBJ whole genome shotgun (WGS) entry which is preliminary data.</text>
</comment>
<dbReference type="GO" id="GO:0005840">
    <property type="term" value="C:ribosome"/>
    <property type="evidence" value="ECO:0007669"/>
    <property type="project" value="UniProtKB-KW"/>
</dbReference>
<dbReference type="InterPro" id="IPR012340">
    <property type="entry name" value="NA-bd_OB-fold"/>
</dbReference>
<feature type="region of interest" description="Disordered" evidence="5">
    <location>
        <begin position="955"/>
        <end position="981"/>
    </location>
</feature>
<feature type="compositionally biased region" description="Basic and acidic residues" evidence="5">
    <location>
        <begin position="390"/>
        <end position="401"/>
    </location>
</feature>
<dbReference type="VEuPathDB" id="ToxoDB:cyc_06408"/>